<dbReference type="AlphaFoldDB" id="A0A935UIP0"/>
<gene>
    <name evidence="1" type="ORF">IPJ27_19550</name>
</gene>
<comment type="caution">
    <text evidence="1">The sequence shown here is derived from an EMBL/GenBank/DDBJ whole genome shotgun (WGS) entry which is preliminary data.</text>
</comment>
<protein>
    <submittedName>
        <fullName evidence="1">Uncharacterized protein</fullName>
    </submittedName>
</protein>
<dbReference type="Proteomes" id="UP000697998">
    <property type="component" value="Unassembled WGS sequence"/>
</dbReference>
<reference evidence="1 2" key="1">
    <citation type="submission" date="2020-10" db="EMBL/GenBank/DDBJ databases">
        <title>Connecting structure to function with the recovery of over 1000 high-quality activated sludge metagenome-assembled genomes encoding full-length rRNA genes using long-read sequencing.</title>
        <authorList>
            <person name="Singleton C.M."/>
            <person name="Petriglieri F."/>
            <person name="Kristensen J.M."/>
            <person name="Kirkegaard R.H."/>
            <person name="Michaelsen T.Y."/>
            <person name="Andersen M.H."/>
            <person name="Karst S.M."/>
            <person name="Dueholm M.S."/>
            <person name="Nielsen P.H."/>
            <person name="Albertsen M."/>
        </authorList>
    </citation>
    <scope>NUCLEOTIDE SEQUENCE [LARGE SCALE GENOMIC DNA]</scope>
    <source>
        <strain evidence="1">EsbW_18-Q3-R4-48_BATAC.285</strain>
    </source>
</reference>
<dbReference type="EMBL" id="JADJMH010000023">
    <property type="protein sequence ID" value="MBK7676778.1"/>
    <property type="molecule type" value="Genomic_DNA"/>
</dbReference>
<proteinExistence type="predicted"/>
<organism evidence="1 2">
    <name type="scientific">Candidatus Accumulibacter proximus</name>
    <dbReference type="NCBI Taxonomy" id="2954385"/>
    <lineage>
        <taxon>Bacteria</taxon>
        <taxon>Pseudomonadati</taxon>
        <taxon>Pseudomonadota</taxon>
        <taxon>Betaproteobacteria</taxon>
        <taxon>Candidatus Accumulibacter</taxon>
    </lineage>
</organism>
<evidence type="ECO:0000313" key="2">
    <source>
        <dbReference type="Proteomes" id="UP000697998"/>
    </source>
</evidence>
<accession>A0A935UIP0</accession>
<sequence>MGGCIRRCLVVPPRLRRRKQLVHASIKQVLGGGVSRVLTPLEGSSGWRR</sequence>
<evidence type="ECO:0000313" key="1">
    <source>
        <dbReference type="EMBL" id="MBK7676778.1"/>
    </source>
</evidence>
<name>A0A935UIP0_9PROT</name>